<protein>
    <submittedName>
        <fullName evidence="2">Uncharacterized protein</fullName>
    </submittedName>
</protein>
<dbReference type="EMBL" id="JH767183">
    <property type="protein sequence ID" value="EQC29475.1"/>
    <property type="molecule type" value="Genomic_DNA"/>
</dbReference>
<name>T0Q7Q5_SAPDV</name>
<proteinExistence type="predicted"/>
<dbReference type="eggNOG" id="ENOG502S7CD">
    <property type="taxonomic scope" value="Eukaryota"/>
</dbReference>
<dbReference type="OrthoDB" id="70232at2759"/>
<gene>
    <name evidence="2" type="ORF">SDRG_12723</name>
</gene>
<feature type="transmembrane region" description="Helical" evidence="1">
    <location>
        <begin position="284"/>
        <end position="300"/>
    </location>
</feature>
<feature type="transmembrane region" description="Helical" evidence="1">
    <location>
        <begin position="321"/>
        <end position="340"/>
    </location>
</feature>
<dbReference type="RefSeq" id="XP_008617027.1">
    <property type="nucleotide sequence ID" value="XM_008618805.1"/>
</dbReference>
<feature type="transmembrane region" description="Helical" evidence="1">
    <location>
        <begin position="91"/>
        <end position="116"/>
    </location>
</feature>
<keyword evidence="3" id="KW-1185">Reference proteome</keyword>
<evidence type="ECO:0000313" key="3">
    <source>
        <dbReference type="Proteomes" id="UP000030762"/>
    </source>
</evidence>
<accession>T0Q7Q5</accession>
<feature type="transmembrane region" description="Helical" evidence="1">
    <location>
        <begin position="128"/>
        <end position="151"/>
    </location>
</feature>
<feature type="transmembrane region" description="Helical" evidence="1">
    <location>
        <begin position="28"/>
        <end position="49"/>
    </location>
</feature>
<feature type="transmembrane region" description="Helical" evidence="1">
    <location>
        <begin position="217"/>
        <end position="236"/>
    </location>
</feature>
<evidence type="ECO:0000313" key="2">
    <source>
        <dbReference type="EMBL" id="EQC29475.1"/>
    </source>
</evidence>
<dbReference type="Proteomes" id="UP000030762">
    <property type="component" value="Unassembled WGS sequence"/>
</dbReference>
<keyword evidence="1" id="KW-0472">Membrane</keyword>
<dbReference type="InParanoid" id="T0Q7Q5"/>
<dbReference type="AlphaFoldDB" id="T0Q7Q5"/>
<evidence type="ECO:0000256" key="1">
    <source>
        <dbReference type="SAM" id="Phobius"/>
    </source>
</evidence>
<reference evidence="2 3" key="1">
    <citation type="submission" date="2012-04" db="EMBL/GenBank/DDBJ databases">
        <title>The Genome Sequence of Saprolegnia declina VS20.</title>
        <authorList>
            <consortium name="The Broad Institute Genome Sequencing Platform"/>
            <person name="Russ C."/>
            <person name="Nusbaum C."/>
            <person name="Tyler B."/>
            <person name="van West P."/>
            <person name="Dieguez-Uribeondo J."/>
            <person name="de Bruijn I."/>
            <person name="Tripathy S."/>
            <person name="Jiang R."/>
            <person name="Young S.K."/>
            <person name="Zeng Q."/>
            <person name="Gargeya S."/>
            <person name="Fitzgerald M."/>
            <person name="Haas B."/>
            <person name="Abouelleil A."/>
            <person name="Alvarado L."/>
            <person name="Arachchi H.M."/>
            <person name="Berlin A."/>
            <person name="Chapman S.B."/>
            <person name="Goldberg J."/>
            <person name="Griggs A."/>
            <person name="Gujja S."/>
            <person name="Hansen M."/>
            <person name="Howarth C."/>
            <person name="Imamovic A."/>
            <person name="Larimer J."/>
            <person name="McCowen C."/>
            <person name="Montmayeur A."/>
            <person name="Murphy C."/>
            <person name="Neiman D."/>
            <person name="Pearson M."/>
            <person name="Priest M."/>
            <person name="Roberts A."/>
            <person name="Saif S."/>
            <person name="Shea T."/>
            <person name="Sisk P."/>
            <person name="Sykes S."/>
            <person name="Wortman J."/>
            <person name="Nusbaum C."/>
            <person name="Birren B."/>
        </authorList>
    </citation>
    <scope>NUCLEOTIDE SEQUENCE [LARGE SCALE GENOMIC DNA]</scope>
    <source>
        <strain evidence="2 3">VS20</strain>
    </source>
</reference>
<feature type="transmembrane region" description="Helical" evidence="1">
    <location>
        <begin position="346"/>
        <end position="364"/>
    </location>
</feature>
<dbReference type="OMA" id="VALERCC"/>
<dbReference type="VEuPathDB" id="FungiDB:SDRG_12723"/>
<keyword evidence="1" id="KW-0812">Transmembrane</keyword>
<feature type="transmembrane region" description="Helical" evidence="1">
    <location>
        <begin position="257"/>
        <end position="278"/>
    </location>
</feature>
<keyword evidence="1" id="KW-1133">Transmembrane helix</keyword>
<organism evidence="2 3">
    <name type="scientific">Saprolegnia diclina (strain VS20)</name>
    <dbReference type="NCBI Taxonomy" id="1156394"/>
    <lineage>
        <taxon>Eukaryota</taxon>
        <taxon>Sar</taxon>
        <taxon>Stramenopiles</taxon>
        <taxon>Oomycota</taxon>
        <taxon>Saprolegniomycetes</taxon>
        <taxon>Saprolegniales</taxon>
        <taxon>Saprolegniaceae</taxon>
        <taxon>Saprolegnia</taxon>
    </lineage>
</organism>
<sequence>MAGDLRCYWQDDGAACAKADWPACGFNWLVNGPVGLIWGLWFFLGLYMLQRDGSIRNLCRFDTSRIHDPLAQGIAIALAQRRYGSNQTPRLLRYVKLCAMWAEWPAFTTTPLSFAYNVAGTQGYSQEIFVAYSTLIESVTFALSLFCGVLVLSVRVGMKPSAQRDTLLRRYVYPITFDALYIPLVTTYVRLGTCPEGYNHIPLPGGATCACLNRYGLYWAVGLLGFVILYASSLYYKMFIEPLGTTMDFRFETSFQIIMVMARTLSPIYSVLVIGLQLKGEKTAAIPVALGFLVCVSFLLHYTYRMQPCIGSGRLPNNIRVLSFSSSLYTTLCVLVYLLTPLTLNGLYAALLSLPLVWLLAWHVNDKRARRFYIPDLSILDLLQERSPQAKMVGTIAALYMDAAKVRHVDHEAIVFHLHSIAKHSMLGVPLCRIYAIRTLWFCYIRNFRNAKCAIGEPNDALVIPCTLFYKDRENPDRPKRAPKTALTTALQRVKLTRIESVVDVLDVDVLSTRHHLTKAGTRAADIFKSKLRRPITRHAKVANATIDPNLVCARKRSLAKQTYFMILLRSKHWICKNEAPEAAMVHHELLHHMALEVLSQSCAMDDRVAMHEIGVFLLQWYRTKYLRLNKTVYLHILSTLCATSNRKLALDVTYTVYKLCAEGFFLPELWLQHTSFLNNFVLSLGHNSQQTVSQCATVLVSILECAEADPKTNLFVLLTPESIGKIHTAFHTWCESYELSVALERCCLSLHRIEADQRRKLWHHRQSIDFSSHSRAVHESFLKRDKEGAHFDRALWLNMSMVAPREHSTASSLTRQTPRKASRKAAIVYVNDAGPRPSVVAHFPGPRTSTLGGTPEGATAVVTPMNDDDALRKVSYVPTNRVTSKVSTMERIRRLSIDLLRPSLPRAPTTKSDEYVFVTTAILSEITRRQQLRSHFESELQKTYYLFEEMLMEPLVNGVEWLKDTPKVVSRRRSSSGRKATNHGVLGAFTALMKIYSTAEECALHDYIYTTLDKDLVSFFEKHVKPFVECCEAEAKSGFWTRWCRRKE</sequence>
<dbReference type="GeneID" id="19953450"/>